<dbReference type="PaxDb" id="39947-A0A0P0XCV0"/>
<reference evidence="2 3" key="2">
    <citation type="journal article" date="2013" name="Plant Cell Physiol.">
        <title>Rice Annotation Project Database (RAP-DB): an integrative and interactive database for rice genomics.</title>
        <authorList>
            <person name="Sakai H."/>
            <person name="Lee S.S."/>
            <person name="Tanaka T."/>
            <person name="Numa H."/>
            <person name="Kim J."/>
            <person name="Kawahara Y."/>
            <person name="Wakimoto H."/>
            <person name="Yang C.C."/>
            <person name="Iwamoto M."/>
            <person name="Abe T."/>
            <person name="Yamada Y."/>
            <person name="Muto A."/>
            <person name="Inokuchi H."/>
            <person name="Ikemura T."/>
            <person name="Matsumoto T."/>
            <person name="Sasaki T."/>
            <person name="Itoh T."/>
        </authorList>
    </citation>
    <scope>NUCLEOTIDE SEQUENCE [LARGE SCALE GENOMIC DNA]</scope>
    <source>
        <strain evidence="3">cv. Nipponbare</strain>
    </source>
</reference>
<evidence type="ECO:0000313" key="2">
    <source>
        <dbReference type="EMBL" id="BAT04315.1"/>
    </source>
</evidence>
<accession>A0A0P0XCV0</accession>
<dbReference type="EMBL" id="AP014964">
    <property type="protein sequence ID" value="BAT04315.1"/>
    <property type="molecule type" value="Genomic_DNA"/>
</dbReference>
<keyword evidence="3" id="KW-1185">Reference proteome</keyword>
<reference evidence="3" key="1">
    <citation type="journal article" date="2005" name="Nature">
        <title>The map-based sequence of the rice genome.</title>
        <authorList>
            <consortium name="International rice genome sequencing project (IRGSP)"/>
            <person name="Matsumoto T."/>
            <person name="Wu J."/>
            <person name="Kanamori H."/>
            <person name="Katayose Y."/>
            <person name="Fujisawa M."/>
            <person name="Namiki N."/>
            <person name="Mizuno H."/>
            <person name="Yamamoto K."/>
            <person name="Antonio B.A."/>
            <person name="Baba T."/>
            <person name="Sakata K."/>
            <person name="Nagamura Y."/>
            <person name="Aoki H."/>
            <person name="Arikawa K."/>
            <person name="Arita K."/>
            <person name="Bito T."/>
            <person name="Chiden Y."/>
            <person name="Fujitsuka N."/>
            <person name="Fukunaka R."/>
            <person name="Hamada M."/>
            <person name="Harada C."/>
            <person name="Hayashi A."/>
            <person name="Hijishita S."/>
            <person name="Honda M."/>
            <person name="Hosokawa S."/>
            <person name="Ichikawa Y."/>
            <person name="Idonuma A."/>
            <person name="Iijima M."/>
            <person name="Ikeda M."/>
            <person name="Ikeno M."/>
            <person name="Ito K."/>
            <person name="Ito S."/>
            <person name="Ito T."/>
            <person name="Ito Y."/>
            <person name="Ito Y."/>
            <person name="Iwabuchi A."/>
            <person name="Kamiya K."/>
            <person name="Karasawa W."/>
            <person name="Kurita K."/>
            <person name="Katagiri S."/>
            <person name="Kikuta A."/>
            <person name="Kobayashi H."/>
            <person name="Kobayashi N."/>
            <person name="Machita K."/>
            <person name="Maehara T."/>
            <person name="Masukawa M."/>
            <person name="Mizubayashi T."/>
            <person name="Mukai Y."/>
            <person name="Nagasaki H."/>
            <person name="Nagata Y."/>
            <person name="Naito S."/>
            <person name="Nakashima M."/>
            <person name="Nakama Y."/>
            <person name="Nakamichi Y."/>
            <person name="Nakamura M."/>
            <person name="Meguro A."/>
            <person name="Negishi M."/>
            <person name="Ohta I."/>
            <person name="Ohta T."/>
            <person name="Okamoto M."/>
            <person name="Ono N."/>
            <person name="Saji S."/>
            <person name="Sakaguchi M."/>
            <person name="Sakai K."/>
            <person name="Shibata M."/>
            <person name="Shimokawa T."/>
            <person name="Song J."/>
            <person name="Takazaki Y."/>
            <person name="Terasawa K."/>
            <person name="Tsugane M."/>
            <person name="Tsuji K."/>
            <person name="Ueda S."/>
            <person name="Waki K."/>
            <person name="Yamagata H."/>
            <person name="Yamamoto M."/>
            <person name="Yamamoto S."/>
            <person name="Yamane H."/>
            <person name="Yoshiki S."/>
            <person name="Yoshihara R."/>
            <person name="Yukawa K."/>
            <person name="Zhong H."/>
            <person name="Yano M."/>
            <person name="Yuan Q."/>
            <person name="Ouyang S."/>
            <person name="Liu J."/>
            <person name="Jones K.M."/>
            <person name="Gansberger K."/>
            <person name="Moffat K."/>
            <person name="Hill J."/>
            <person name="Bera J."/>
            <person name="Fadrosh D."/>
            <person name="Jin S."/>
            <person name="Johri S."/>
            <person name="Kim M."/>
            <person name="Overton L."/>
            <person name="Reardon M."/>
            <person name="Tsitrin T."/>
            <person name="Vuong H."/>
            <person name="Weaver B."/>
            <person name="Ciecko A."/>
            <person name="Tallon L."/>
            <person name="Jackson J."/>
            <person name="Pai G."/>
            <person name="Aken S.V."/>
            <person name="Utterback T."/>
            <person name="Reidmuller S."/>
            <person name="Feldblyum T."/>
            <person name="Hsiao J."/>
            <person name="Zismann V."/>
            <person name="Iobst S."/>
            <person name="de Vazeille A.R."/>
            <person name="Buell C.R."/>
            <person name="Ying K."/>
            <person name="Li Y."/>
            <person name="Lu T."/>
            <person name="Huang Y."/>
            <person name="Zhao Q."/>
            <person name="Feng Q."/>
            <person name="Zhang L."/>
            <person name="Zhu J."/>
            <person name="Weng Q."/>
            <person name="Mu J."/>
            <person name="Lu Y."/>
            <person name="Fan D."/>
            <person name="Liu Y."/>
            <person name="Guan J."/>
            <person name="Zhang Y."/>
            <person name="Yu S."/>
            <person name="Liu X."/>
            <person name="Zhang Y."/>
            <person name="Hong G."/>
            <person name="Han B."/>
            <person name="Choisne N."/>
            <person name="Demange N."/>
            <person name="Orjeda G."/>
            <person name="Samain S."/>
            <person name="Cattolico L."/>
            <person name="Pelletier E."/>
            <person name="Couloux A."/>
            <person name="Segurens B."/>
            <person name="Wincker P."/>
            <person name="D'Hont A."/>
            <person name="Scarpelli C."/>
            <person name="Weissenbach J."/>
            <person name="Salanoubat M."/>
            <person name="Quetier F."/>
            <person name="Yu Y."/>
            <person name="Kim H.R."/>
            <person name="Rambo T."/>
            <person name="Currie J."/>
            <person name="Collura K."/>
            <person name="Luo M."/>
            <person name="Yang T."/>
            <person name="Ammiraju J.S.S."/>
            <person name="Engler F."/>
            <person name="Soderlund C."/>
            <person name="Wing R.A."/>
            <person name="Palmer L.E."/>
            <person name="de la Bastide M."/>
            <person name="Spiegel L."/>
            <person name="Nascimento L."/>
            <person name="Zutavern T."/>
            <person name="O'Shaughnessy A."/>
            <person name="Dike S."/>
            <person name="Dedhia N."/>
            <person name="Preston R."/>
            <person name="Balija V."/>
            <person name="McCombie W.R."/>
            <person name="Chow T."/>
            <person name="Chen H."/>
            <person name="Chung M."/>
            <person name="Chen C."/>
            <person name="Shaw J."/>
            <person name="Wu H."/>
            <person name="Hsiao K."/>
            <person name="Chao Y."/>
            <person name="Chu M."/>
            <person name="Cheng C."/>
            <person name="Hour A."/>
            <person name="Lee P."/>
            <person name="Lin S."/>
            <person name="Lin Y."/>
            <person name="Liou J."/>
            <person name="Liu S."/>
            <person name="Hsing Y."/>
            <person name="Raghuvanshi S."/>
            <person name="Mohanty A."/>
            <person name="Bharti A.K."/>
            <person name="Gaur A."/>
            <person name="Gupta V."/>
            <person name="Kumar D."/>
            <person name="Ravi V."/>
            <person name="Vij S."/>
            <person name="Kapur A."/>
            <person name="Khurana P."/>
            <person name="Khurana P."/>
            <person name="Khurana J.P."/>
            <person name="Tyagi A.K."/>
            <person name="Gaikwad K."/>
            <person name="Singh A."/>
            <person name="Dalal V."/>
            <person name="Srivastava S."/>
            <person name="Dixit A."/>
            <person name="Pal A.K."/>
            <person name="Ghazi I.A."/>
            <person name="Yadav M."/>
            <person name="Pandit A."/>
            <person name="Bhargava A."/>
            <person name="Sureshbabu K."/>
            <person name="Batra K."/>
            <person name="Sharma T.R."/>
            <person name="Mohapatra T."/>
            <person name="Singh N.K."/>
            <person name="Messing J."/>
            <person name="Nelson A.B."/>
            <person name="Fuks G."/>
            <person name="Kavchok S."/>
            <person name="Keizer G."/>
            <person name="Linton E."/>
            <person name="Llaca V."/>
            <person name="Song R."/>
            <person name="Tanyolac B."/>
            <person name="Young S."/>
            <person name="Ho-Il K."/>
            <person name="Hahn J.H."/>
            <person name="Sangsakoo G."/>
            <person name="Vanavichit A."/>
            <person name="de Mattos Luiz.A.T."/>
            <person name="Zimmer P.D."/>
            <person name="Malone G."/>
            <person name="Dellagostin O."/>
            <person name="de Oliveira A.C."/>
            <person name="Bevan M."/>
            <person name="Bancroft I."/>
            <person name="Minx P."/>
            <person name="Cordum H."/>
            <person name="Wilson R."/>
            <person name="Cheng Z."/>
            <person name="Jin W."/>
            <person name="Jiang J."/>
            <person name="Leong S.A."/>
            <person name="Iwama H."/>
            <person name="Gojobori T."/>
            <person name="Itoh T."/>
            <person name="Niimura Y."/>
            <person name="Fujii Y."/>
            <person name="Habara T."/>
            <person name="Sakai H."/>
            <person name="Sato Y."/>
            <person name="Wilson G."/>
            <person name="Kumar K."/>
            <person name="McCouch S."/>
            <person name="Juretic N."/>
            <person name="Hoen D."/>
            <person name="Wright S."/>
            <person name="Bruskiewich R."/>
            <person name="Bureau T."/>
            <person name="Miyao A."/>
            <person name="Hirochika H."/>
            <person name="Nishikawa T."/>
            <person name="Kadowaki K."/>
            <person name="Sugiura M."/>
            <person name="Burr B."/>
            <person name="Sasaki T."/>
        </authorList>
    </citation>
    <scope>NUCLEOTIDE SEQUENCE [LARGE SCALE GENOMIC DNA]</scope>
    <source>
        <strain evidence="3">cv. Nipponbare</strain>
    </source>
</reference>
<evidence type="ECO:0000313" key="3">
    <source>
        <dbReference type="Proteomes" id="UP000059680"/>
    </source>
</evidence>
<protein>
    <submittedName>
        <fullName evidence="2">Os08g0207300 protein</fullName>
    </submittedName>
</protein>
<dbReference type="Proteomes" id="UP000059680">
    <property type="component" value="Chromosome 8"/>
</dbReference>
<feature type="region of interest" description="Disordered" evidence="1">
    <location>
        <begin position="1"/>
        <end position="114"/>
    </location>
</feature>
<gene>
    <name evidence="2" type="ordered locus">Os08g0207300</name>
    <name evidence="2" type="ORF">OSNPB_080207300</name>
</gene>
<name>A0A0P0XCV0_ORYSJ</name>
<organism evidence="2 3">
    <name type="scientific">Oryza sativa subsp. japonica</name>
    <name type="common">Rice</name>
    <dbReference type="NCBI Taxonomy" id="39947"/>
    <lineage>
        <taxon>Eukaryota</taxon>
        <taxon>Viridiplantae</taxon>
        <taxon>Streptophyta</taxon>
        <taxon>Embryophyta</taxon>
        <taxon>Tracheophyta</taxon>
        <taxon>Spermatophyta</taxon>
        <taxon>Magnoliopsida</taxon>
        <taxon>Liliopsida</taxon>
        <taxon>Poales</taxon>
        <taxon>Poaceae</taxon>
        <taxon>BOP clade</taxon>
        <taxon>Oryzoideae</taxon>
        <taxon>Oryzeae</taxon>
        <taxon>Oryzinae</taxon>
        <taxon>Oryza</taxon>
        <taxon>Oryza sativa</taxon>
    </lineage>
</organism>
<proteinExistence type="predicted"/>
<feature type="compositionally biased region" description="Low complexity" evidence="1">
    <location>
        <begin position="94"/>
        <end position="106"/>
    </location>
</feature>
<reference evidence="2 3" key="3">
    <citation type="journal article" date="2013" name="Rice">
        <title>Improvement of the Oryza sativa Nipponbare reference genome using next generation sequence and optical map data.</title>
        <authorList>
            <person name="Kawahara Y."/>
            <person name="de la Bastide M."/>
            <person name="Hamilton J.P."/>
            <person name="Kanamori H."/>
            <person name="McCombie W.R."/>
            <person name="Ouyang S."/>
            <person name="Schwartz D.C."/>
            <person name="Tanaka T."/>
            <person name="Wu J."/>
            <person name="Zhou S."/>
            <person name="Childs K.L."/>
            <person name="Davidson R.M."/>
            <person name="Lin H."/>
            <person name="Quesada-Ocampo L."/>
            <person name="Vaillancourt B."/>
            <person name="Sakai H."/>
            <person name="Lee S.S."/>
            <person name="Kim J."/>
            <person name="Numa H."/>
            <person name="Itoh T."/>
            <person name="Buell C.R."/>
            <person name="Matsumoto T."/>
        </authorList>
    </citation>
    <scope>NUCLEOTIDE SEQUENCE [LARGE SCALE GENOMIC DNA]</scope>
    <source>
        <strain evidence="3">cv. Nipponbare</strain>
    </source>
</reference>
<dbReference type="InParanoid" id="A0A0P0XCV0"/>
<sequence length="114" mass="12220">TDEINPNAQRIPPQTTTDADQTAEINSSQLKSPRTNRSRQCKKKTAAPASAPPPRGGGLCRAAPPLPGVRRRCSRPPSARSPRWRRAPLEPFPSSSAAARGQRRASTSPPPPPL</sequence>
<dbReference type="AlphaFoldDB" id="A0A0P0XCV0"/>
<dbReference type="Gramene" id="Os08t0207300-01">
    <property type="protein sequence ID" value="Os08t0207300-01"/>
    <property type="gene ID" value="Os08g0207300"/>
</dbReference>
<feature type="compositionally biased region" description="Basic residues" evidence="1">
    <location>
        <begin position="34"/>
        <end position="45"/>
    </location>
</feature>
<evidence type="ECO:0000256" key="1">
    <source>
        <dbReference type="SAM" id="MobiDB-lite"/>
    </source>
</evidence>
<feature type="compositionally biased region" description="Polar residues" evidence="1">
    <location>
        <begin position="1"/>
        <end position="33"/>
    </location>
</feature>
<feature type="non-terminal residue" evidence="2">
    <location>
        <position position="1"/>
    </location>
</feature>